<evidence type="ECO:0000313" key="15">
    <source>
        <dbReference type="Proteomes" id="UP001198163"/>
    </source>
</evidence>
<evidence type="ECO:0000256" key="12">
    <source>
        <dbReference type="RuleBase" id="RU361152"/>
    </source>
</evidence>
<dbReference type="GO" id="GO:0004553">
    <property type="term" value="F:hydrolase activity, hydrolyzing O-glycosyl compounds"/>
    <property type="evidence" value="ECO:0007669"/>
    <property type="project" value="InterPro"/>
</dbReference>
<evidence type="ECO:0000256" key="8">
    <source>
        <dbReference type="ARBA" id="ARBA00023295"/>
    </source>
</evidence>
<protein>
    <submittedName>
        <fullName evidence="14">Alpha-glucosidase</fullName>
    </submittedName>
</protein>
<keyword evidence="6 10" id="KW-0464">Manganese</keyword>
<feature type="binding site" evidence="10">
    <location>
        <position position="199"/>
    </location>
    <ligand>
        <name>Mn(2+)</name>
        <dbReference type="ChEBI" id="CHEBI:29035"/>
    </ligand>
</feature>
<dbReference type="GO" id="GO:0016616">
    <property type="term" value="F:oxidoreductase activity, acting on the CH-OH group of donors, NAD or NADP as acceptor"/>
    <property type="evidence" value="ECO:0007669"/>
    <property type="project" value="InterPro"/>
</dbReference>
<evidence type="ECO:0000256" key="7">
    <source>
        <dbReference type="ARBA" id="ARBA00023277"/>
    </source>
</evidence>
<dbReference type="InterPro" id="IPR022616">
    <property type="entry name" value="Glyco_hydro_4_C"/>
</dbReference>
<comment type="caution">
    <text evidence="14">The sequence shown here is derived from an EMBL/GenBank/DDBJ whole genome shotgun (WGS) entry which is preliminary data.</text>
</comment>
<keyword evidence="10" id="KW-0170">Cobalt</keyword>
<keyword evidence="10" id="KW-0408">Iron</keyword>
<dbReference type="InterPro" id="IPR053715">
    <property type="entry name" value="GH4_Enzyme_sf"/>
</dbReference>
<evidence type="ECO:0000256" key="10">
    <source>
        <dbReference type="PIRSR" id="PIRSR601088-3"/>
    </source>
</evidence>
<keyword evidence="8 12" id="KW-0326">Glycosidase</keyword>
<dbReference type="Pfam" id="PF02056">
    <property type="entry name" value="Glyco_hydro_4"/>
    <property type="match status" value="1"/>
</dbReference>
<reference evidence="14" key="1">
    <citation type="submission" date="2021-08" db="EMBL/GenBank/DDBJ databases">
        <title>Comparative analyses of Brucepasteria parasyntrophica and Teretinema zuelzerae.</title>
        <authorList>
            <person name="Song Y."/>
            <person name="Brune A."/>
        </authorList>
    </citation>
    <scope>NUCLEOTIDE SEQUENCE</scope>
    <source>
        <strain evidence="14">DSM 1903</strain>
    </source>
</reference>
<evidence type="ECO:0000256" key="6">
    <source>
        <dbReference type="ARBA" id="ARBA00023211"/>
    </source>
</evidence>
<dbReference type="EMBL" id="JAINWA010000001">
    <property type="protein sequence ID" value="MCD1653145.1"/>
    <property type="molecule type" value="Genomic_DNA"/>
</dbReference>
<dbReference type="InterPro" id="IPR015955">
    <property type="entry name" value="Lactate_DH/Glyco_Ohase_4_C"/>
</dbReference>
<keyword evidence="10" id="KW-0533">Nickel</keyword>
<feature type="binding site" evidence="9">
    <location>
        <position position="147"/>
    </location>
    <ligand>
        <name>substrate</name>
    </ligand>
</feature>
<dbReference type="PRINTS" id="PR00732">
    <property type="entry name" value="GLHYDRLASE4"/>
</dbReference>
<gene>
    <name evidence="14" type="ORF">K7J14_00270</name>
</gene>
<evidence type="ECO:0000259" key="13">
    <source>
        <dbReference type="Pfam" id="PF11975"/>
    </source>
</evidence>
<dbReference type="Pfam" id="PF11975">
    <property type="entry name" value="Glyco_hydro_4C"/>
    <property type="match status" value="1"/>
</dbReference>
<evidence type="ECO:0000256" key="4">
    <source>
        <dbReference type="ARBA" id="ARBA00022801"/>
    </source>
</evidence>
<feature type="site" description="Increases basicity of active site Tyr" evidence="11">
    <location>
        <position position="109"/>
    </location>
</feature>
<dbReference type="RefSeq" id="WP_230752042.1">
    <property type="nucleotide sequence ID" value="NZ_JAINWA010000001.1"/>
</dbReference>
<comment type="cofactor">
    <cofactor evidence="12">
        <name>NAD(+)</name>
        <dbReference type="ChEBI" id="CHEBI:57540"/>
    </cofactor>
    <text evidence="12">Binds 1 NAD(+) per subunit.</text>
</comment>
<sequence>MKIVLVGAGSAQFGCGTLGDIFCSKTLAGSEITLLDINAEAADNTLKTAKAFIEANKLPFTVNATTDRRAAFKGASFIISSIEVGNRFQLWDEDWKIPMQYGVHQVYGENGGPGGVFHALRIIPPILAIVKDAMEICPEAYIFNYSNPMTAICTAVKRAFPQARFIGMCHEIGWLSKWLPRMLGKKKEDLFFRAAGLNHFSCMLELKDAVTGRDLYPQVLEKAHDFFLHEPGYSDLLDQWRATGKMEESEQFDKQGALIKSRYEWADRRLVKFMLEKYSLLPITTDSHFGEYLGWAWDVVDHRGIVDFYDAYKIMLSQTTRHEIKLETSERVVPIIDGILNNEGFEESAVNLVNNGLIDELPSWIAVEVPAVINSAGVNGIPVKHIPKGYASLLRSYCGVYDLTAEAAITGRKDYVIQALLANPVVHQASRLEEMTNRMIDQQPRWLGYLK</sequence>
<feature type="binding site" evidence="10">
    <location>
        <position position="169"/>
    </location>
    <ligand>
        <name>Mn(2+)</name>
        <dbReference type="ChEBI" id="CHEBI:29035"/>
    </ligand>
</feature>
<evidence type="ECO:0000256" key="9">
    <source>
        <dbReference type="PIRSR" id="PIRSR601088-2"/>
    </source>
</evidence>
<evidence type="ECO:0000313" key="14">
    <source>
        <dbReference type="EMBL" id="MCD1653145.1"/>
    </source>
</evidence>
<dbReference type="SUPFAM" id="SSF56327">
    <property type="entry name" value="LDH C-terminal domain-like"/>
    <property type="match status" value="1"/>
</dbReference>
<dbReference type="SUPFAM" id="SSF51735">
    <property type="entry name" value="NAD(P)-binding Rossmann-fold domains"/>
    <property type="match status" value="1"/>
</dbReference>
<dbReference type="Proteomes" id="UP001198163">
    <property type="component" value="Unassembled WGS sequence"/>
</dbReference>
<comment type="similarity">
    <text evidence="2 12">Belongs to the glycosyl hydrolase 4 family.</text>
</comment>
<evidence type="ECO:0000256" key="11">
    <source>
        <dbReference type="PIRSR" id="PIRSR601088-4"/>
    </source>
</evidence>
<evidence type="ECO:0000256" key="2">
    <source>
        <dbReference type="ARBA" id="ARBA00010141"/>
    </source>
</evidence>
<dbReference type="InterPro" id="IPR001088">
    <property type="entry name" value="Glyco_hydro_4"/>
</dbReference>
<evidence type="ECO:0000256" key="1">
    <source>
        <dbReference type="ARBA" id="ARBA00001936"/>
    </source>
</evidence>
<accession>A0AAE3EFG6</accession>
<keyword evidence="5 12" id="KW-0520">NAD</keyword>
<name>A0AAE3EFG6_9SPIR</name>
<dbReference type="GO" id="GO:0005975">
    <property type="term" value="P:carbohydrate metabolic process"/>
    <property type="evidence" value="ECO:0007669"/>
    <property type="project" value="InterPro"/>
</dbReference>
<dbReference type="AlphaFoldDB" id="A0AAE3EFG6"/>
<keyword evidence="15" id="KW-1185">Reference proteome</keyword>
<keyword evidence="4 12" id="KW-0378">Hydrolase</keyword>
<feature type="domain" description="Glycosyl hydrolase family 4 C-terminal" evidence="13">
    <location>
        <begin position="195"/>
        <end position="426"/>
    </location>
</feature>
<dbReference type="PANTHER" id="PTHR32092">
    <property type="entry name" value="6-PHOSPHO-BETA-GLUCOSIDASE-RELATED"/>
    <property type="match status" value="1"/>
</dbReference>
<dbReference type="GO" id="GO:0046872">
    <property type="term" value="F:metal ion binding"/>
    <property type="evidence" value="ECO:0007669"/>
    <property type="project" value="UniProtKB-KW"/>
</dbReference>
<comment type="cofactor">
    <cofactor evidence="1">
        <name>Mn(2+)</name>
        <dbReference type="ChEBI" id="CHEBI:29035"/>
    </cofactor>
</comment>
<organism evidence="14 15">
    <name type="scientific">Teretinema zuelzerae</name>
    <dbReference type="NCBI Taxonomy" id="156"/>
    <lineage>
        <taxon>Bacteria</taxon>
        <taxon>Pseudomonadati</taxon>
        <taxon>Spirochaetota</taxon>
        <taxon>Spirochaetia</taxon>
        <taxon>Spirochaetales</taxon>
        <taxon>Treponemataceae</taxon>
        <taxon>Teretinema</taxon>
    </lineage>
</organism>
<proteinExistence type="inferred from homology"/>
<keyword evidence="3 10" id="KW-0479">Metal-binding</keyword>
<evidence type="ECO:0000256" key="3">
    <source>
        <dbReference type="ARBA" id="ARBA00022723"/>
    </source>
</evidence>
<keyword evidence="7" id="KW-0119">Carbohydrate metabolism</keyword>
<evidence type="ECO:0000256" key="5">
    <source>
        <dbReference type="ARBA" id="ARBA00023027"/>
    </source>
</evidence>
<dbReference type="Gene3D" id="3.90.1820.10">
    <property type="entry name" value="AglA-like glucosidase"/>
    <property type="match status" value="1"/>
</dbReference>
<dbReference type="InterPro" id="IPR036291">
    <property type="entry name" value="NAD(P)-bd_dom_sf"/>
</dbReference>